<organism evidence="3 4">
    <name type="scientific">Dipteronia sinensis</name>
    <dbReference type="NCBI Taxonomy" id="43782"/>
    <lineage>
        <taxon>Eukaryota</taxon>
        <taxon>Viridiplantae</taxon>
        <taxon>Streptophyta</taxon>
        <taxon>Embryophyta</taxon>
        <taxon>Tracheophyta</taxon>
        <taxon>Spermatophyta</taxon>
        <taxon>Magnoliopsida</taxon>
        <taxon>eudicotyledons</taxon>
        <taxon>Gunneridae</taxon>
        <taxon>Pentapetalae</taxon>
        <taxon>rosids</taxon>
        <taxon>malvids</taxon>
        <taxon>Sapindales</taxon>
        <taxon>Sapindaceae</taxon>
        <taxon>Hippocastanoideae</taxon>
        <taxon>Acereae</taxon>
        <taxon>Dipteronia</taxon>
    </lineage>
</organism>
<reference evidence="3" key="1">
    <citation type="journal article" date="2023" name="Plant J.">
        <title>Genome sequences and population genomics provide insights into the demographic history, inbreeding, and mutation load of two 'living fossil' tree species of Dipteronia.</title>
        <authorList>
            <person name="Feng Y."/>
            <person name="Comes H.P."/>
            <person name="Chen J."/>
            <person name="Zhu S."/>
            <person name="Lu R."/>
            <person name="Zhang X."/>
            <person name="Li P."/>
            <person name="Qiu J."/>
            <person name="Olsen K.M."/>
            <person name="Qiu Y."/>
        </authorList>
    </citation>
    <scope>NUCLEOTIDE SEQUENCE</scope>
    <source>
        <strain evidence="3">NBL</strain>
    </source>
</reference>
<dbReference type="PANTHER" id="PTHR47074">
    <property type="entry name" value="BNAC02G40300D PROTEIN"/>
    <property type="match status" value="1"/>
</dbReference>
<accession>A0AAE0DV38</accession>
<dbReference type="GO" id="GO:0003676">
    <property type="term" value="F:nucleic acid binding"/>
    <property type="evidence" value="ECO:0007669"/>
    <property type="project" value="InterPro"/>
</dbReference>
<gene>
    <name evidence="3" type="ORF">Dsin_027958</name>
</gene>
<feature type="domain" description="Reverse transcriptase zinc-binding" evidence="2">
    <location>
        <begin position="189"/>
        <end position="256"/>
    </location>
</feature>
<dbReference type="EMBL" id="JANJYJ010000009">
    <property type="protein sequence ID" value="KAK3188397.1"/>
    <property type="molecule type" value="Genomic_DNA"/>
</dbReference>
<dbReference type="InterPro" id="IPR002156">
    <property type="entry name" value="RNaseH_domain"/>
</dbReference>
<protein>
    <recommendedName>
        <fullName evidence="5">Reverse transcriptase zinc-binding domain-containing protein</fullName>
    </recommendedName>
</protein>
<proteinExistence type="predicted"/>
<name>A0AAE0DV38_9ROSI</name>
<evidence type="ECO:0008006" key="5">
    <source>
        <dbReference type="Google" id="ProtNLM"/>
    </source>
</evidence>
<evidence type="ECO:0000259" key="2">
    <source>
        <dbReference type="Pfam" id="PF13966"/>
    </source>
</evidence>
<dbReference type="InterPro" id="IPR052929">
    <property type="entry name" value="RNase_H-like_EbsB-rel"/>
</dbReference>
<dbReference type="InterPro" id="IPR026960">
    <property type="entry name" value="RVT-Znf"/>
</dbReference>
<dbReference type="Proteomes" id="UP001281410">
    <property type="component" value="Unassembled WGS sequence"/>
</dbReference>
<dbReference type="AlphaFoldDB" id="A0AAE0DV38"/>
<dbReference type="InterPro" id="IPR044730">
    <property type="entry name" value="RNase_H-like_dom_plant"/>
</dbReference>
<dbReference type="Pfam" id="PF13456">
    <property type="entry name" value="RVT_3"/>
    <property type="match status" value="1"/>
</dbReference>
<keyword evidence="4" id="KW-1185">Reference proteome</keyword>
<evidence type="ECO:0000313" key="3">
    <source>
        <dbReference type="EMBL" id="KAK3188397.1"/>
    </source>
</evidence>
<sequence>MGKDVGGLGFRDLLIFNKALIAKQCWKLISRPNSLTARVLKGCYYPNTSFLVAKPLPSGSMIWKGLIWGRDIIEAGSRWRIGNGSSVKIYGDRWLPRPVTFKTVSPQILDEHTTVSDLFISPGVWDMTCIRASFHVDDAEAILSLPLSSSDLPDRLIWHFEKSRDYYVRSGYQVGCDWMSQASSSRLGRLNDWWNYLWRLRIPPKIKHFIWKACHHWLPTLVNLARSGVKTDVLCSQCKRKAETTCHALWGCPKAKHNRTGCDFLVGIWWGDESHFQDLMVLCANKLASRDFEIFCVLLWRTWFKRNQKVHGNWCDTSEDVLGWSVCFLNEFQNTNWPDEKHKNVAQATKMNWVNPDVGTFKVNTAAVSNGNHYKTGIGVIVRDHKGLVMGAITQPILSLYSPQVAKAIAILKGIQFAMEKDLLPTVIESDAKGVVELINRGVTPCSDVGVITTDILALLATRPISIVYSSRPTNIVAVKLAKIASLATSSKIWVNSAPLSVENLVRGDYTC</sequence>
<evidence type="ECO:0000313" key="4">
    <source>
        <dbReference type="Proteomes" id="UP001281410"/>
    </source>
</evidence>
<comment type="caution">
    <text evidence="3">The sequence shown here is derived from an EMBL/GenBank/DDBJ whole genome shotgun (WGS) entry which is preliminary data.</text>
</comment>
<evidence type="ECO:0000259" key="1">
    <source>
        <dbReference type="Pfam" id="PF13456"/>
    </source>
</evidence>
<dbReference type="InterPro" id="IPR036397">
    <property type="entry name" value="RNaseH_sf"/>
</dbReference>
<dbReference type="GO" id="GO:0004523">
    <property type="term" value="F:RNA-DNA hybrid ribonuclease activity"/>
    <property type="evidence" value="ECO:0007669"/>
    <property type="project" value="InterPro"/>
</dbReference>
<dbReference type="InterPro" id="IPR012337">
    <property type="entry name" value="RNaseH-like_sf"/>
</dbReference>
<dbReference type="Pfam" id="PF13966">
    <property type="entry name" value="zf-RVT"/>
    <property type="match status" value="1"/>
</dbReference>
<dbReference type="Gene3D" id="3.30.420.10">
    <property type="entry name" value="Ribonuclease H-like superfamily/Ribonuclease H"/>
    <property type="match status" value="1"/>
</dbReference>
<dbReference type="PANTHER" id="PTHR47074:SF79">
    <property type="entry name" value="PUTATIVE-RELATED"/>
    <property type="match status" value="1"/>
</dbReference>
<dbReference type="CDD" id="cd06222">
    <property type="entry name" value="RNase_H_like"/>
    <property type="match status" value="1"/>
</dbReference>
<feature type="domain" description="RNase H type-1" evidence="1">
    <location>
        <begin position="366"/>
        <end position="484"/>
    </location>
</feature>
<dbReference type="SUPFAM" id="SSF53098">
    <property type="entry name" value="Ribonuclease H-like"/>
    <property type="match status" value="1"/>
</dbReference>